<reference evidence="1 2" key="1">
    <citation type="submission" date="2019-07" db="EMBL/GenBank/DDBJ databases">
        <authorList>
            <person name="Jastrzebski P J."/>
            <person name="Paukszto L."/>
            <person name="Jastrzebski P J."/>
        </authorList>
    </citation>
    <scope>NUCLEOTIDE SEQUENCE [LARGE SCALE GENOMIC DNA]</scope>
    <source>
        <strain evidence="1 2">WMS-il1</strain>
    </source>
</reference>
<name>A0A564YK01_HYMDI</name>
<gene>
    <name evidence="1" type="ORF">WMSIL1_LOCUS6621</name>
</gene>
<evidence type="ECO:0000313" key="1">
    <source>
        <dbReference type="EMBL" id="VUZ46933.1"/>
    </source>
</evidence>
<feature type="non-terminal residue" evidence="1">
    <location>
        <position position="1"/>
    </location>
</feature>
<proteinExistence type="predicted"/>
<dbReference type="AlphaFoldDB" id="A0A564YK01"/>
<sequence>FRPSPQQKPGWTLGHPNFNPAPFAAQFRLFLEISTLSPCLSLAVSTMIMQKDSVRDVEENNEQEPVVQMG</sequence>
<accession>A0A564YK01</accession>
<organism evidence="1 2">
    <name type="scientific">Hymenolepis diminuta</name>
    <name type="common">Rat tapeworm</name>
    <dbReference type="NCBI Taxonomy" id="6216"/>
    <lineage>
        <taxon>Eukaryota</taxon>
        <taxon>Metazoa</taxon>
        <taxon>Spiralia</taxon>
        <taxon>Lophotrochozoa</taxon>
        <taxon>Platyhelminthes</taxon>
        <taxon>Cestoda</taxon>
        <taxon>Eucestoda</taxon>
        <taxon>Cyclophyllidea</taxon>
        <taxon>Hymenolepididae</taxon>
        <taxon>Hymenolepis</taxon>
    </lineage>
</organism>
<evidence type="ECO:0000313" key="2">
    <source>
        <dbReference type="Proteomes" id="UP000321570"/>
    </source>
</evidence>
<protein>
    <submittedName>
        <fullName evidence="1">Uncharacterized protein</fullName>
    </submittedName>
</protein>
<keyword evidence="2" id="KW-1185">Reference proteome</keyword>
<dbReference type="EMBL" id="CABIJS010000222">
    <property type="protein sequence ID" value="VUZ46933.1"/>
    <property type="molecule type" value="Genomic_DNA"/>
</dbReference>
<dbReference type="Proteomes" id="UP000321570">
    <property type="component" value="Unassembled WGS sequence"/>
</dbReference>